<dbReference type="EMBL" id="CZBI01000002">
    <property type="protein sequence ID" value="CUP72700.1"/>
    <property type="molecule type" value="Genomic_DNA"/>
</dbReference>
<sequence length="388" mass="45316">MMNLSHKEEVTLWLFLLVPFICLLSGYSMFYYIPHQEVYINLLCLFFWAIYGRGLLDTTKAVPILIYSLSCVWVICTPLGAHGELPFVKLVYEFLFAVSFLCLKPEYRFWVYDKFIKILAVIFFLGIIEYVLAMLGITHFWGLLHRQVSSGILPFYQGTFCIFPSYYGYSVFRFQSLTEEPGVVGTLCAFILFTLNREKYKKEFYIFCLAGILSLSLAFYLLLLLGLLGKIKAMKLKFLLLSVILAFSVYFVFEDAINERIVSRVNVDNLNEIDNRSSAMFQKIFDQFLLSSDVSWGIGNRTFYSKDYGSNAGVKKMIYQYGFIAIFILFFSYSYIFFKFNGFSYSTLLVLLAIWLSFYQRTDWNFSPNIIIFFSYSLVHINDLRFKT</sequence>
<evidence type="ECO:0000313" key="3">
    <source>
        <dbReference type="Proteomes" id="UP000095541"/>
    </source>
</evidence>
<feature type="transmembrane region" description="Helical" evidence="1">
    <location>
        <begin position="115"/>
        <end position="141"/>
    </location>
</feature>
<organism evidence="2 3">
    <name type="scientific">Bacteroides thetaiotaomicron</name>
    <dbReference type="NCBI Taxonomy" id="818"/>
    <lineage>
        <taxon>Bacteria</taxon>
        <taxon>Pseudomonadati</taxon>
        <taxon>Bacteroidota</taxon>
        <taxon>Bacteroidia</taxon>
        <taxon>Bacteroidales</taxon>
        <taxon>Bacteroidaceae</taxon>
        <taxon>Bacteroides</taxon>
    </lineage>
</organism>
<reference evidence="2 3" key="1">
    <citation type="submission" date="2015-09" db="EMBL/GenBank/DDBJ databases">
        <authorList>
            <consortium name="Pathogen Informatics"/>
        </authorList>
    </citation>
    <scope>NUCLEOTIDE SEQUENCE [LARGE SCALE GENOMIC DNA]</scope>
    <source>
        <strain evidence="2 3">2789STDY5834945</strain>
    </source>
</reference>
<keyword evidence="1" id="KW-1133">Transmembrane helix</keyword>
<feature type="transmembrane region" description="Helical" evidence="1">
    <location>
        <begin position="87"/>
        <end position="103"/>
    </location>
</feature>
<feature type="transmembrane region" description="Helical" evidence="1">
    <location>
        <begin position="63"/>
        <end position="81"/>
    </location>
</feature>
<gene>
    <name evidence="2" type="ORF">ERS852557_01436</name>
</gene>
<protein>
    <submittedName>
        <fullName evidence="2">Uncharacterized protein</fullName>
    </submittedName>
</protein>
<feature type="transmembrane region" description="Helical" evidence="1">
    <location>
        <begin position="343"/>
        <end position="360"/>
    </location>
</feature>
<dbReference type="RefSeq" id="WP_055217659.1">
    <property type="nucleotide sequence ID" value="NZ_CZBI01000002.1"/>
</dbReference>
<feature type="transmembrane region" description="Helical" evidence="1">
    <location>
        <begin position="318"/>
        <end position="336"/>
    </location>
</feature>
<proteinExistence type="predicted"/>
<name>A0A174QP84_BACT4</name>
<dbReference type="AlphaFoldDB" id="A0A174QP84"/>
<keyword evidence="1" id="KW-0812">Transmembrane</keyword>
<feature type="transmembrane region" description="Helical" evidence="1">
    <location>
        <begin position="12"/>
        <end position="32"/>
    </location>
</feature>
<feature type="transmembrane region" description="Helical" evidence="1">
    <location>
        <begin position="38"/>
        <end position="56"/>
    </location>
</feature>
<evidence type="ECO:0000313" key="2">
    <source>
        <dbReference type="EMBL" id="CUP72700.1"/>
    </source>
</evidence>
<evidence type="ECO:0000256" key="1">
    <source>
        <dbReference type="SAM" id="Phobius"/>
    </source>
</evidence>
<keyword evidence="1" id="KW-0472">Membrane</keyword>
<accession>A0A174QP84</accession>
<dbReference type="Proteomes" id="UP000095541">
    <property type="component" value="Unassembled WGS sequence"/>
</dbReference>
<feature type="transmembrane region" description="Helical" evidence="1">
    <location>
        <begin position="204"/>
        <end position="229"/>
    </location>
</feature>
<feature type="transmembrane region" description="Helical" evidence="1">
    <location>
        <begin position="236"/>
        <end position="253"/>
    </location>
</feature>